<dbReference type="Gene3D" id="4.10.60.10">
    <property type="entry name" value="Zinc finger, CCHC-type"/>
    <property type="match status" value="1"/>
</dbReference>
<keyword evidence="5" id="KW-1185">Reference proteome</keyword>
<feature type="compositionally biased region" description="Polar residues" evidence="2">
    <location>
        <begin position="25"/>
        <end position="34"/>
    </location>
</feature>
<evidence type="ECO:0000256" key="2">
    <source>
        <dbReference type="SAM" id="MobiDB-lite"/>
    </source>
</evidence>
<proteinExistence type="predicted"/>
<dbReference type="EMBL" id="JAZDUA010000061">
    <property type="protein sequence ID" value="KAK7870253.1"/>
    <property type="molecule type" value="Genomic_DNA"/>
</dbReference>
<dbReference type="Proteomes" id="UP001378592">
    <property type="component" value="Unassembled WGS sequence"/>
</dbReference>
<gene>
    <name evidence="4" type="ORF">R5R35_000982</name>
</gene>
<dbReference type="InterPro" id="IPR001878">
    <property type="entry name" value="Znf_CCHC"/>
</dbReference>
<name>A0AAN9Z6P6_9ORTH</name>
<evidence type="ECO:0000313" key="5">
    <source>
        <dbReference type="Proteomes" id="UP001378592"/>
    </source>
</evidence>
<dbReference type="SMART" id="SM00343">
    <property type="entry name" value="ZnF_C2HC"/>
    <property type="match status" value="2"/>
</dbReference>
<dbReference type="InterPro" id="IPR036875">
    <property type="entry name" value="Znf_CCHC_sf"/>
</dbReference>
<dbReference type="SUPFAM" id="SSF57756">
    <property type="entry name" value="Retrovirus zinc finger-like domains"/>
    <property type="match status" value="1"/>
</dbReference>
<sequence length="442" mass="49710">MAEMADSSKGTAIPREGNSREEEQGTSSLLASPLNAQVNENAGEECPAIRTLSQQTDLLRDMGETISEIGKRLAFMHSIVADARNIHKPVKAALNEAMALFEILTEKSSAIIETGSVREIVCSTETHIGKKIEETVPKKKSKHGQRKKKSPREDGQRREPSESRTREIDEPSAHGRSEEDERLPLESEQEEGWQEVRRKQKKKKKESKNDAIKVSAKEGTSYVDIFKEISAKIKPKEGGADFKMVRKTKKGEYLFVLQEQGKTEEFHHAFKETLEGKADVAVLTKQSTIVVRDVMEFSTEDDVREAIRKEAGIPDLEMACYLRKGYAGLQSAIVKLPQNLAAALLQKKKIAVDMVYCSITVRKEVIRCYRCHAYGHIAKRCSGPDRRKLCWNCGGDHQRKDCTTETACLSCKDSNVNNQHRPGSKFCTSFHNALTKQKKQWS</sequence>
<keyword evidence="1" id="KW-0479">Metal-binding</keyword>
<dbReference type="PROSITE" id="PS50158">
    <property type="entry name" value="ZF_CCHC"/>
    <property type="match status" value="1"/>
</dbReference>
<evidence type="ECO:0000313" key="4">
    <source>
        <dbReference type="EMBL" id="KAK7870253.1"/>
    </source>
</evidence>
<comment type="caution">
    <text evidence="4">The sequence shown here is derived from an EMBL/GenBank/DDBJ whole genome shotgun (WGS) entry which is preliminary data.</text>
</comment>
<keyword evidence="1" id="KW-0863">Zinc-finger</keyword>
<feature type="region of interest" description="Disordered" evidence="2">
    <location>
        <begin position="1"/>
        <end position="34"/>
    </location>
</feature>
<accession>A0AAN9Z6P6</accession>
<reference evidence="4 5" key="1">
    <citation type="submission" date="2024-03" db="EMBL/GenBank/DDBJ databases">
        <title>The genome assembly and annotation of the cricket Gryllus longicercus Weissman &amp; Gray.</title>
        <authorList>
            <person name="Szrajer S."/>
            <person name="Gray D."/>
            <person name="Ylla G."/>
        </authorList>
    </citation>
    <scope>NUCLEOTIDE SEQUENCE [LARGE SCALE GENOMIC DNA]</scope>
    <source>
        <strain evidence="4">DAG 2021-001</strain>
        <tissue evidence="4">Whole body minus gut</tissue>
    </source>
</reference>
<evidence type="ECO:0000259" key="3">
    <source>
        <dbReference type="PROSITE" id="PS50158"/>
    </source>
</evidence>
<organism evidence="4 5">
    <name type="scientific">Gryllus longicercus</name>
    <dbReference type="NCBI Taxonomy" id="2509291"/>
    <lineage>
        <taxon>Eukaryota</taxon>
        <taxon>Metazoa</taxon>
        <taxon>Ecdysozoa</taxon>
        <taxon>Arthropoda</taxon>
        <taxon>Hexapoda</taxon>
        <taxon>Insecta</taxon>
        <taxon>Pterygota</taxon>
        <taxon>Neoptera</taxon>
        <taxon>Polyneoptera</taxon>
        <taxon>Orthoptera</taxon>
        <taxon>Ensifera</taxon>
        <taxon>Gryllidea</taxon>
        <taxon>Grylloidea</taxon>
        <taxon>Gryllidae</taxon>
        <taxon>Gryllinae</taxon>
        <taxon>Gryllus</taxon>
    </lineage>
</organism>
<keyword evidence="1" id="KW-0862">Zinc</keyword>
<protein>
    <recommendedName>
        <fullName evidence="3">CCHC-type domain-containing protein</fullName>
    </recommendedName>
</protein>
<dbReference type="GO" id="GO:0003676">
    <property type="term" value="F:nucleic acid binding"/>
    <property type="evidence" value="ECO:0007669"/>
    <property type="project" value="InterPro"/>
</dbReference>
<feature type="compositionally biased region" description="Basic and acidic residues" evidence="2">
    <location>
        <begin position="151"/>
        <end position="185"/>
    </location>
</feature>
<dbReference type="GO" id="GO:0008270">
    <property type="term" value="F:zinc ion binding"/>
    <property type="evidence" value="ECO:0007669"/>
    <property type="project" value="UniProtKB-KW"/>
</dbReference>
<dbReference type="AlphaFoldDB" id="A0AAN9Z6P6"/>
<evidence type="ECO:0000256" key="1">
    <source>
        <dbReference type="PROSITE-ProRule" id="PRU00047"/>
    </source>
</evidence>
<feature type="region of interest" description="Disordered" evidence="2">
    <location>
        <begin position="132"/>
        <end position="211"/>
    </location>
</feature>
<feature type="compositionally biased region" description="Basic residues" evidence="2">
    <location>
        <begin position="138"/>
        <end position="150"/>
    </location>
</feature>
<feature type="domain" description="CCHC-type" evidence="3">
    <location>
        <begin position="367"/>
        <end position="381"/>
    </location>
</feature>